<gene>
    <name evidence="2" type="ORF">H6G59_26500</name>
</gene>
<comment type="caution">
    <text evidence="2">The sequence shown here is derived from an EMBL/GenBank/DDBJ whole genome shotgun (WGS) entry which is preliminary data.</text>
</comment>
<dbReference type="Pfam" id="PF17265">
    <property type="entry name" value="DUF5331"/>
    <property type="match status" value="1"/>
</dbReference>
<evidence type="ECO:0000256" key="1">
    <source>
        <dbReference type="SAM" id="MobiDB-lite"/>
    </source>
</evidence>
<name>A0ABR8FNM5_9NOST</name>
<feature type="compositionally biased region" description="Polar residues" evidence="1">
    <location>
        <begin position="144"/>
        <end position="166"/>
    </location>
</feature>
<evidence type="ECO:0008006" key="4">
    <source>
        <dbReference type="Google" id="ProtNLM"/>
    </source>
</evidence>
<accession>A0ABR8FNM5</accession>
<dbReference type="RefSeq" id="WP_190721012.1">
    <property type="nucleotide sequence ID" value="NZ_JACJST010000051.1"/>
</dbReference>
<evidence type="ECO:0000313" key="2">
    <source>
        <dbReference type="EMBL" id="MBD2571365.1"/>
    </source>
</evidence>
<dbReference type="InterPro" id="IPR020346">
    <property type="entry name" value="Uncharacterised_15.3kDa"/>
</dbReference>
<dbReference type="EMBL" id="JACJST010000051">
    <property type="protein sequence ID" value="MBD2571365.1"/>
    <property type="molecule type" value="Genomic_DNA"/>
</dbReference>
<reference evidence="2 3" key="1">
    <citation type="journal article" date="2020" name="ISME J.">
        <title>Comparative genomics reveals insights into cyanobacterial evolution and habitat adaptation.</title>
        <authorList>
            <person name="Chen M.Y."/>
            <person name="Teng W.K."/>
            <person name="Zhao L."/>
            <person name="Hu C.X."/>
            <person name="Zhou Y.K."/>
            <person name="Han B.P."/>
            <person name="Song L.R."/>
            <person name="Shu W.S."/>
        </authorList>
    </citation>
    <scope>NUCLEOTIDE SEQUENCE [LARGE SCALE GENOMIC DNA]</scope>
    <source>
        <strain evidence="2 3">FACHB-196</strain>
    </source>
</reference>
<sequence>MDIQQLRQSLKMKWLSYCKENRLWLVKIRIWHSYNGVRRPSSGYILATLSILEPELKKILPFLLELNNNPDQIVAALGLNFNPEEELRLLKSQHYLAKNQVVSKPPAKSQVANTSIQKEHKQVLLRITTNVDKKPESVAVGAVTTSANHHSPTTALSEMGREQTQTRTDKRSLSITTTVPHQTKAVPSLSRVNKPNHNPQFMSIPVKQVSHTSPTTNARSLPSWIDEFCQGVKWEQDETITRKL</sequence>
<proteinExistence type="predicted"/>
<organism evidence="2 3">
    <name type="scientific">Anabaena lutea FACHB-196</name>
    <dbReference type="NCBI Taxonomy" id="2692881"/>
    <lineage>
        <taxon>Bacteria</taxon>
        <taxon>Bacillati</taxon>
        <taxon>Cyanobacteriota</taxon>
        <taxon>Cyanophyceae</taxon>
        <taxon>Nostocales</taxon>
        <taxon>Nostocaceae</taxon>
        <taxon>Anabaena</taxon>
    </lineage>
</organism>
<keyword evidence="3" id="KW-1185">Reference proteome</keyword>
<dbReference type="Proteomes" id="UP000640531">
    <property type="component" value="Unassembled WGS sequence"/>
</dbReference>
<protein>
    <recommendedName>
        <fullName evidence="4">DUF5331 domain-containing protein</fullName>
    </recommendedName>
</protein>
<dbReference type="PROSITE" id="PS50007">
    <property type="entry name" value="PIPLC_X_DOMAIN"/>
    <property type="match status" value="1"/>
</dbReference>
<feature type="region of interest" description="Disordered" evidence="1">
    <location>
        <begin position="144"/>
        <end position="169"/>
    </location>
</feature>
<evidence type="ECO:0000313" key="3">
    <source>
        <dbReference type="Proteomes" id="UP000640531"/>
    </source>
</evidence>